<feature type="compositionally biased region" description="Polar residues" evidence="1">
    <location>
        <begin position="593"/>
        <end position="623"/>
    </location>
</feature>
<name>A0A8H3F572_9LECA</name>
<dbReference type="AlphaFoldDB" id="A0A8H3F572"/>
<protein>
    <submittedName>
        <fullName evidence="2">Uncharacterized protein</fullName>
    </submittedName>
</protein>
<feature type="compositionally biased region" description="Basic and acidic residues" evidence="1">
    <location>
        <begin position="852"/>
        <end position="861"/>
    </location>
</feature>
<dbReference type="Proteomes" id="UP000664534">
    <property type="component" value="Unassembled WGS sequence"/>
</dbReference>
<reference evidence="2" key="1">
    <citation type="submission" date="2021-03" db="EMBL/GenBank/DDBJ databases">
        <authorList>
            <person name="Tagirdzhanova G."/>
        </authorList>
    </citation>
    <scope>NUCLEOTIDE SEQUENCE</scope>
</reference>
<feature type="compositionally biased region" description="Low complexity" evidence="1">
    <location>
        <begin position="772"/>
        <end position="786"/>
    </location>
</feature>
<organism evidence="2 3">
    <name type="scientific">Imshaugia aleurites</name>
    <dbReference type="NCBI Taxonomy" id="172621"/>
    <lineage>
        <taxon>Eukaryota</taxon>
        <taxon>Fungi</taxon>
        <taxon>Dikarya</taxon>
        <taxon>Ascomycota</taxon>
        <taxon>Pezizomycotina</taxon>
        <taxon>Lecanoromycetes</taxon>
        <taxon>OSLEUM clade</taxon>
        <taxon>Lecanoromycetidae</taxon>
        <taxon>Lecanorales</taxon>
        <taxon>Lecanorineae</taxon>
        <taxon>Parmeliaceae</taxon>
        <taxon>Imshaugia</taxon>
    </lineage>
</organism>
<accession>A0A8H3F572</accession>
<dbReference type="OrthoDB" id="5426563at2759"/>
<feature type="region of interest" description="Disordered" evidence="1">
    <location>
        <begin position="310"/>
        <end position="331"/>
    </location>
</feature>
<feature type="region of interest" description="Disordered" evidence="1">
    <location>
        <begin position="1"/>
        <end position="25"/>
    </location>
</feature>
<feature type="compositionally biased region" description="Basic and acidic residues" evidence="1">
    <location>
        <begin position="52"/>
        <end position="70"/>
    </location>
</feature>
<feature type="compositionally biased region" description="Basic and acidic residues" evidence="1">
    <location>
        <begin position="819"/>
        <end position="828"/>
    </location>
</feature>
<feature type="compositionally biased region" description="Basic and acidic residues" evidence="1">
    <location>
        <begin position="320"/>
        <end position="330"/>
    </location>
</feature>
<gene>
    <name evidence="2" type="ORF">IMSHALPRED_004235</name>
</gene>
<keyword evidence="3" id="KW-1185">Reference proteome</keyword>
<feature type="region of interest" description="Disordered" evidence="1">
    <location>
        <begin position="46"/>
        <end position="79"/>
    </location>
</feature>
<feature type="compositionally biased region" description="Low complexity" evidence="1">
    <location>
        <begin position="128"/>
        <end position="142"/>
    </location>
</feature>
<feature type="compositionally biased region" description="Acidic residues" evidence="1">
    <location>
        <begin position="895"/>
        <end position="911"/>
    </location>
</feature>
<evidence type="ECO:0000313" key="3">
    <source>
        <dbReference type="Proteomes" id="UP000664534"/>
    </source>
</evidence>
<feature type="compositionally biased region" description="Polar residues" evidence="1">
    <location>
        <begin position="10"/>
        <end position="23"/>
    </location>
</feature>
<sequence length="911" mass="100875">MNWTGGALSRSRNASGEVSLSAKQKNHFAKARVKLGQGQRPSLPEIQFFDFGEWKPESGAQDDQRTDRVRQTGSSQRTLDQFENVQGVVKKLKSLRPRNEGDKRKRSPINDTEGYVLPSGIPVPPISPIAISSRSRSSLSPIEAESTTKRKIKRLRTTASSTSDELYPLAALDGVEAKRRKLLEQSDWVGIERQKRNSKPVKIDFTDARDRDLIGRRRPLNGSAVQNRWNVQGSRCLNRLPMASSSEKSHRNLAEEYWSADRLSIRIGETAVNVGPLSDDLLLERDHTPGPMKCSSLSIQPFGYRNAKSIPNTQHRRHEATHPSDFREESPGPFRSLFSHEEVEESGLAQLVKAANVADDENSSLAEDELKSLEDYHYPEPRPGFRLVFEKTPQPRGQASEPSESISPIVRDFAFPEGQLPGATIEPPARLEDPNVLREQISKYPGIEDALSGTSPLSVASSRYIQELEKQSKDVASVALASAKSSAFPKPLSTPNFPWSATRPGPSPRSTEDTFVSGGQRRFAENKAKTDATARAQSAVNENEAEEKRGTITDQEAKNLLQADEVQGKDTIQPTEDEDEIWRNFVNIDESNDFQSIQEQPTGTPIPHTTTENPSMLKTQIANPASPESEPQKIPQPPPDDDELVWQRFIFSDSDPNDHEWIIEEPKRPDSPPANSTSAYNPARTQPSMVAEVATSPIKQNPHLLDEMLDASTPILDDASCYANASTSSPSIVSDSPDRYSNQATTAFPAPCNSHPYPRALPLPPRNPQLPNPSSSSASSFPLPTRSIPPPSPTGTTHKFSSESDELSWTPSRLPGPPTKEKEKEKVVFKKPSRYVGERASDDAPEPLHLGRNVDRRGMKEKTKKRSLGEAVQRAKDKMAGKVRERGSGRRDEGYGDEETGDTDRDDIVDD</sequence>
<feature type="compositionally biased region" description="Basic and acidic residues" evidence="1">
    <location>
        <begin position="546"/>
        <end position="557"/>
    </location>
</feature>
<feature type="region of interest" description="Disordered" evidence="1">
    <location>
        <begin position="721"/>
        <end position="911"/>
    </location>
</feature>
<feature type="compositionally biased region" description="Polar residues" evidence="1">
    <location>
        <begin position="673"/>
        <end position="688"/>
    </location>
</feature>
<proteinExistence type="predicted"/>
<evidence type="ECO:0000313" key="2">
    <source>
        <dbReference type="EMBL" id="CAF9918199.1"/>
    </source>
</evidence>
<feature type="region of interest" description="Disordered" evidence="1">
    <location>
        <begin position="91"/>
        <end position="148"/>
    </location>
</feature>
<dbReference type="EMBL" id="CAJPDT010000020">
    <property type="protein sequence ID" value="CAF9918199.1"/>
    <property type="molecule type" value="Genomic_DNA"/>
</dbReference>
<feature type="compositionally biased region" description="Low complexity" evidence="1">
    <location>
        <begin position="726"/>
        <end position="735"/>
    </location>
</feature>
<feature type="compositionally biased region" description="Pro residues" evidence="1">
    <location>
        <begin position="759"/>
        <end position="771"/>
    </location>
</feature>
<evidence type="ECO:0000256" key="1">
    <source>
        <dbReference type="SAM" id="MobiDB-lite"/>
    </source>
</evidence>
<feature type="compositionally biased region" description="Basic and acidic residues" evidence="1">
    <location>
        <begin position="656"/>
        <end position="670"/>
    </location>
</feature>
<feature type="compositionally biased region" description="Basic and acidic residues" evidence="1">
    <location>
        <begin position="873"/>
        <end position="894"/>
    </location>
</feature>
<feature type="region of interest" description="Disordered" evidence="1">
    <location>
        <begin position="483"/>
        <end position="698"/>
    </location>
</feature>
<comment type="caution">
    <text evidence="2">The sequence shown here is derived from an EMBL/GenBank/DDBJ whole genome shotgun (WGS) entry which is preliminary data.</text>
</comment>
<feature type="compositionally biased region" description="Basic and acidic residues" evidence="1">
    <location>
        <begin position="522"/>
        <end position="532"/>
    </location>
</feature>